<dbReference type="Pfam" id="PF13403">
    <property type="entry name" value="Hint_2"/>
    <property type="match status" value="1"/>
</dbReference>
<organism evidence="3 4">
    <name type="scientific">Roseovarius nubinhibens</name>
    <dbReference type="NCBI Taxonomy" id="314263"/>
    <lineage>
        <taxon>Bacteria</taxon>
        <taxon>Pseudomonadati</taxon>
        <taxon>Pseudomonadota</taxon>
        <taxon>Alphaproteobacteria</taxon>
        <taxon>Rhodobacterales</taxon>
        <taxon>Roseobacteraceae</taxon>
        <taxon>Roseovarius</taxon>
    </lineage>
</organism>
<dbReference type="InterPro" id="IPR036844">
    <property type="entry name" value="Hint_dom_sf"/>
</dbReference>
<dbReference type="SUPFAM" id="SSF51294">
    <property type="entry name" value="Hedgehog/intein (Hint) domain"/>
    <property type="match status" value="1"/>
</dbReference>
<dbReference type="EMBL" id="DMVW01000124">
    <property type="protein sequence ID" value="HAR52817.1"/>
    <property type="molecule type" value="Genomic_DNA"/>
</dbReference>
<dbReference type="AlphaFoldDB" id="A0A348WE55"/>
<evidence type="ECO:0000256" key="1">
    <source>
        <dbReference type="SAM" id="MobiDB-lite"/>
    </source>
</evidence>
<evidence type="ECO:0000313" key="3">
    <source>
        <dbReference type="EMBL" id="HAR52817.1"/>
    </source>
</evidence>
<proteinExistence type="predicted"/>
<evidence type="ECO:0000313" key="4">
    <source>
        <dbReference type="Proteomes" id="UP000264719"/>
    </source>
</evidence>
<feature type="region of interest" description="Disordered" evidence="1">
    <location>
        <begin position="1"/>
        <end position="31"/>
    </location>
</feature>
<reference evidence="3 4" key="1">
    <citation type="journal article" date="2018" name="Nat. Biotechnol.">
        <title>A standardized bacterial taxonomy based on genome phylogeny substantially revises the tree of life.</title>
        <authorList>
            <person name="Parks D.H."/>
            <person name="Chuvochina M."/>
            <person name="Waite D.W."/>
            <person name="Rinke C."/>
            <person name="Skarshewski A."/>
            <person name="Chaumeil P.A."/>
            <person name="Hugenholtz P."/>
        </authorList>
    </citation>
    <scope>NUCLEOTIDE SEQUENCE [LARGE SCALE GENOMIC DNA]</scope>
    <source>
        <strain evidence="3">UBA9169</strain>
    </source>
</reference>
<accession>A0A348WE55</accession>
<gene>
    <name evidence="3" type="ORF">DCS45_13215</name>
</gene>
<sequence length="251" mass="27048">MVYSPSAPRIIAPRTTHPASNRPASRPQDIRPTAQRVYDVSWLNRHDGSIQSSRVEAPAGPIFEAAFSAFARGTLITTTQGPVAVEDLVPGMLIQTRERGPSPLLWIGSMQLAPDNIAPVAPLTRVMTDAFGLGRPSPDFLAGPGARLLQRTTGGPGDNSLRSVQSFADGHSVIPLRPPSPVRLYHLALQRHATITAAGLTTESFHPGAGFNSIVSYETSVRFMALFPHLRKTSEFGSLAHPRQPLPMPIE</sequence>
<dbReference type="InterPro" id="IPR028992">
    <property type="entry name" value="Hedgehog/Intein_dom"/>
</dbReference>
<feature type="domain" description="Hedgehog/Intein (Hint)" evidence="2">
    <location>
        <begin position="69"/>
        <end position="208"/>
    </location>
</feature>
<comment type="caution">
    <text evidence="3">The sequence shown here is derived from an EMBL/GenBank/DDBJ whole genome shotgun (WGS) entry which is preliminary data.</text>
</comment>
<dbReference type="Proteomes" id="UP000264719">
    <property type="component" value="Unassembled WGS sequence"/>
</dbReference>
<name>A0A348WE55_9RHOB</name>
<protein>
    <recommendedName>
        <fullName evidence="2">Hedgehog/Intein (Hint) domain-containing protein</fullName>
    </recommendedName>
</protein>
<evidence type="ECO:0000259" key="2">
    <source>
        <dbReference type="Pfam" id="PF13403"/>
    </source>
</evidence>
<dbReference type="RefSeq" id="WP_339854334.1">
    <property type="nucleotide sequence ID" value="NZ_CAXAXR010000009.1"/>
</dbReference>